<evidence type="ECO:0000313" key="6">
    <source>
        <dbReference type="Proteomes" id="UP001373196"/>
    </source>
</evidence>
<comment type="caution">
    <text evidence="5">The sequence shown here is derived from an EMBL/GenBank/DDBJ whole genome shotgun (WGS) entry which is preliminary data.</text>
</comment>
<protein>
    <submittedName>
        <fullName evidence="5">GntR family transcriptional regulator</fullName>
    </submittedName>
</protein>
<name>A0AB35Y7T4_9FIRM</name>
<keyword evidence="2" id="KW-0238">DNA-binding</keyword>
<proteinExistence type="predicted"/>
<dbReference type="Gene3D" id="3.40.1410.10">
    <property type="entry name" value="Chorismate lyase-like"/>
    <property type="match status" value="1"/>
</dbReference>
<dbReference type="Gene3D" id="1.10.10.10">
    <property type="entry name" value="Winged helix-like DNA-binding domain superfamily/Winged helix DNA-binding domain"/>
    <property type="match status" value="1"/>
</dbReference>
<dbReference type="EMBL" id="JBBFGL010000003">
    <property type="protein sequence ID" value="MEJ5195405.1"/>
    <property type="molecule type" value="Genomic_DNA"/>
</dbReference>
<dbReference type="PANTHER" id="PTHR44846:SF1">
    <property type="entry name" value="MANNOSYL-D-GLYCERATE TRANSPORT_METABOLISM SYSTEM REPRESSOR MNGR-RELATED"/>
    <property type="match status" value="1"/>
</dbReference>
<accession>A0AB35Y7T4</accession>
<evidence type="ECO:0000259" key="4">
    <source>
        <dbReference type="PROSITE" id="PS50949"/>
    </source>
</evidence>
<keyword evidence="1" id="KW-0805">Transcription regulation</keyword>
<dbReference type="PRINTS" id="PR00035">
    <property type="entry name" value="HTHGNTR"/>
</dbReference>
<dbReference type="RefSeq" id="WP_339395005.1">
    <property type="nucleotide sequence ID" value="NZ_JBBFGL010000003.1"/>
</dbReference>
<dbReference type="PANTHER" id="PTHR44846">
    <property type="entry name" value="MANNOSYL-D-GLYCERATE TRANSPORT/METABOLISM SYSTEM REPRESSOR MNGR-RELATED"/>
    <property type="match status" value="1"/>
</dbReference>
<dbReference type="SUPFAM" id="SSF46785">
    <property type="entry name" value="Winged helix' DNA-binding domain"/>
    <property type="match status" value="1"/>
</dbReference>
<evidence type="ECO:0000256" key="3">
    <source>
        <dbReference type="ARBA" id="ARBA00023163"/>
    </source>
</evidence>
<dbReference type="SUPFAM" id="SSF64288">
    <property type="entry name" value="Chorismate lyase-like"/>
    <property type="match status" value="1"/>
</dbReference>
<dbReference type="SMART" id="SM00866">
    <property type="entry name" value="UTRA"/>
    <property type="match status" value="1"/>
</dbReference>
<dbReference type="PROSITE" id="PS50949">
    <property type="entry name" value="HTH_GNTR"/>
    <property type="match status" value="1"/>
</dbReference>
<reference evidence="5" key="1">
    <citation type="submission" date="2024-03" db="EMBL/GenBank/DDBJ databases">
        <authorList>
            <person name="Plomp N."/>
            <person name="Harmsen H.J."/>
        </authorList>
    </citation>
    <scope>NUCLEOTIDE SEQUENCE</scope>
    <source>
        <strain evidence="5">HTF-128</strain>
    </source>
</reference>
<evidence type="ECO:0000256" key="1">
    <source>
        <dbReference type="ARBA" id="ARBA00023015"/>
    </source>
</evidence>
<dbReference type="GO" id="GO:0045892">
    <property type="term" value="P:negative regulation of DNA-templated transcription"/>
    <property type="evidence" value="ECO:0007669"/>
    <property type="project" value="TreeGrafter"/>
</dbReference>
<gene>
    <name evidence="5" type="ORF">WF834_04315</name>
</gene>
<dbReference type="InterPro" id="IPR036390">
    <property type="entry name" value="WH_DNA-bd_sf"/>
</dbReference>
<dbReference type="Proteomes" id="UP001373196">
    <property type="component" value="Unassembled WGS sequence"/>
</dbReference>
<sequence>MLVPDSATPLYLQLEEILRQEILSGSRREGDKLPTENELVEQYKVSRITVRRAVEELCKEGLVVRHPGKGTFVTGVVMRNDLEEPRGWTENAVANGYRPSTVCTDLSMVPGAEVCRLFELKHGEERYCCARRVRALNGKPAVYELDYFPPQDAEFLTKELLSGSVFRLLRQWKKLRVIREKETIIRVRYAGAEAAAALGLAKRQPVVYTRTCYLDGKDRVVLMNEQYIDSERYMIRTGGHELRLDETEENEQK</sequence>
<feature type="domain" description="HTH gntR-type" evidence="4">
    <location>
        <begin position="8"/>
        <end position="76"/>
    </location>
</feature>
<dbReference type="InterPro" id="IPR011663">
    <property type="entry name" value="UTRA"/>
</dbReference>
<keyword evidence="3" id="KW-0804">Transcription</keyword>
<dbReference type="InterPro" id="IPR050679">
    <property type="entry name" value="Bact_HTH_transcr_reg"/>
</dbReference>
<organism evidence="5 6">
    <name type="scientific">Faecalibacterium wellingii</name>
    <dbReference type="NCBI Taxonomy" id="2929491"/>
    <lineage>
        <taxon>Bacteria</taxon>
        <taxon>Bacillati</taxon>
        <taxon>Bacillota</taxon>
        <taxon>Clostridia</taxon>
        <taxon>Eubacteriales</taxon>
        <taxon>Oscillospiraceae</taxon>
        <taxon>Faecalibacterium</taxon>
    </lineage>
</organism>
<dbReference type="InterPro" id="IPR028978">
    <property type="entry name" value="Chorismate_lyase_/UTRA_dom_sf"/>
</dbReference>
<dbReference type="InterPro" id="IPR036388">
    <property type="entry name" value="WH-like_DNA-bd_sf"/>
</dbReference>
<dbReference type="Pfam" id="PF07702">
    <property type="entry name" value="UTRA"/>
    <property type="match status" value="1"/>
</dbReference>
<dbReference type="AlphaFoldDB" id="A0AB35Y7T4"/>
<dbReference type="FunFam" id="1.10.10.10:FF:000079">
    <property type="entry name" value="GntR family transcriptional regulator"/>
    <property type="match status" value="1"/>
</dbReference>
<dbReference type="GO" id="GO:0003677">
    <property type="term" value="F:DNA binding"/>
    <property type="evidence" value="ECO:0007669"/>
    <property type="project" value="UniProtKB-KW"/>
</dbReference>
<dbReference type="InterPro" id="IPR000524">
    <property type="entry name" value="Tscrpt_reg_HTH_GntR"/>
</dbReference>
<dbReference type="SMART" id="SM00345">
    <property type="entry name" value="HTH_GNTR"/>
    <property type="match status" value="1"/>
</dbReference>
<dbReference type="GO" id="GO:0003700">
    <property type="term" value="F:DNA-binding transcription factor activity"/>
    <property type="evidence" value="ECO:0007669"/>
    <property type="project" value="InterPro"/>
</dbReference>
<evidence type="ECO:0000256" key="2">
    <source>
        <dbReference type="ARBA" id="ARBA00023125"/>
    </source>
</evidence>
<dbReference type="CDD" id="cd07377">
    <property type="entry name" value="WHTH_GntR"/>
    <property type="match status" value="1"/>
</dbReference>
<evidence type="ECO:0000313" key="5">
    <source>
        <dbReference type="EMBL" id="MEJ5195405.1"/>
    </source>
</evidence>
<dbReference type="Pfam" id="PF00392">
    <property type="entry name" value="GntR"/>
    <property type="match status" value="1"/>
</dbReference>